<evidence type="ECO:0000313" key="2">
    <source>
        <dbReference type="EMBL" id="WRS39128.1"/>
    </source>
</evidence>
<reference evidence="2 3" key="1">
    <citation type="submission" date="2023-12" db="EMBL/GenBank/DDBJ databases">
        <title>Thiobacillus sedimentum sp. nov., a chemolithoautotrophic sulfur-oxidizing bacterium isolated from freshwater sediment.</title>
        <authorList>
            <person name="Luo J."/>
            <person name="Dai C."/>
        </authorList>
    </citation>
    <scope>NUCLEOTIDE SEQUENCE [LARGE SCALE GENOMIC DNA]</scope>
    <source>
        <strain evidence="2 3">SCUT-2</strain>
    </source>
</reference>
<accession>A0ABZ1CJD2</accession>
<dbReference type="PANTHER" id="PTHR37953:SF1">
    <property type="entry name" value="UPF0127 PROTEIN MJ1496"/>
    <property type="match status" value="1"/>
</dbReference>
<dbReference type="EMBL" id="CP141769">
    <property type="protein sequence ID" value="WRS39128.1"/>
    <property type="molecule type" value="Genomic_DNA"/>
</dbReference>
<dbReference type="RefSeq" id="WP_324779658.1">
    <property type="nucleotide sequence ID" value="NZ_CP141769.1"/>
</dbReference>
<dbReference type="PANTHER" id="PTHR37953">
    <property type="entry name" value="UPF0127 PROTEIN MJ1496"/>
    <property type="match status" value="1"/>
</dbReference>
<dbReference type="InterPro" id="IPR003795">
    <property type="entry name" value="DUF192"/>
</dbReference>
<dbReference type="Gene3D" id="2.60.120.1140">
    <property type="entry name" value="Protein of unknown function DUF192"/>
    <property type="match status" value="1"/>
</dbReference>
<evidence type="ECO:0000256" key="1">
    <source>
        <dbReference type="SAM" id="SignalP"/>
    </source>
</evidence>
<organism evidence="2 3">
    <name type="scientific">Thiobacillus sedimenti</name>
    <dbReference type="NCBI Taxonomy" id="3110231"/>
    <lineage>
        <taxon>Bacteria</taxon>
        <taxon>Pseudomonadati</taxon>
        <taxon>Pseudomonadota</taxon>
        <taxon>Betaproteobacteria</taxon>
        <taxon>Nitrosomonadales</taxon>
        <taxon>Thiobacillaceae</taxon>
        <taxon>Thiobacillus</taxon>
    </lineage>
</organism>
<keyword evidence="1" id="KW-0732">Signal</keyword>
<feature type="signal peptide" evidence="1">
    <location>
        <begin position="1"/>
        <end position="27"/>
    </location>
</feature>
<gene>
    <name evidence="2" type="ORF">VA613_14120</name>
</gene>
<name>A0ABZ1CJD2_9PROT</name>
<keyword evidence="3" id="KW-1185">Reference proteome</keyword>
<sequence>MRCSASRARRFRTLVLLLAGGASAAGAAQPTLHIGAHAFHVEVADTPAARARGLMGRTHLAADAGMLFVFEHAGRPCFWMRDTPLPLSVAFIDEAGRVVGLADMQPRTETPHCPGSDIRYALEVRQGEFQRRGIPVGASVGGLPR</sequence>
<evidence type="ECO:0000313" key="3">
    <source>
        <dbReference type="Proteomes" id="UP001334732"/>
    </source>
</evidence>
<protein>
    <submittedName>
        <fullName evidence="2">DUF192 domain-containing protein</fullName>
    </submittedName>
</protein>
<dbReference type="Proteomes" id="UP001334732">
    <property type="component" value="Chromosome"/>
</dbReference>
<feature type="chain" id="PRO_5045545333" evidence="1">
    <location>
        <begin position="28"/>
        <end position="145"/>
    </location>
</feature>
<dbReference type="Pfam" id="PF02643">
    <property type="entry name" value="DUF192"/>
    <property type="match status" value="1"/>
</dbReference>
<dbReference type="InterPro" id="IPR038695">
    <property type="entry name" value="Saro_0823-like_sf"/>
</dbReference>
<proteinExistence type="predicted"/>